<feature type="region of interest" description="Disordered" evidence="2">
    <location>
        <begin position="218"/>
        <end position="320"/>
    </location>
</feature>
<feature type="coiled-coil region" evidence="1">
    <location>
        <begin position="352"/>
        <end position="386"/>
    </location>
</feature>
<sequence length="409" mass="46581">MPKTRNSVSRTTRFRRKPYSYLPDQAPLPDLVALHENGTLFSDPRAMVESATEEEIAGNQKLKSRSESNAVQPHVHPRASNPESPSDEDELANSESRHNTPSHLPENEHLTYPPTPSNPHSNIQHNHLPSSNPSIKKTPNSISPHSLRQRRRGLPDLRVITSPTHLAELKNKNLSNTFMEIPLPELQQRELETQASQTHEALHFQKPIPKFQTHREYCRDQKREHHNRKTRTHYAPNPPRQQGRIRLRKNGPPRPHPRARYSFMSESPDTSQDMSGPNPRLNSPPISNLNSGMLSPNRKIPSTLSPYPSPTPPQLLPPPLSNPLTSIQYISAILALRASTQNPDYFPLPSGIQLFENLSQQQKKNKKEKEQEIHFLALQMEQVEDAIRLEGAPEEAREVYYAQFARGED</sequence>
<organism evidence="3 4">
    <name type="scientific">Botrytis galanthina</name>
    <dbReference type="NCBI Taxonomy" id="278940"/>
    <lineage>
        <taxon>Eukaryota</taxon>
        <taxon>Fungi</taxon>
        <taxon>Dikarya</taxon>
        <taxon>Ascomycota</taxon>
        <taxon>Pezizomycotina</taxon>
        <taxon>Leotiomycetes</taxon>
        <taxon>Helotiales</taxon>
        <taxon>Sclerotiniaceae</taxon>
        <taxon>Botrytis</taxon>
    </lineage>
</organism>
<evidence type="ECO:0000256" key="1">
    <source>
        <dbReference type="SAM" id="Coils"/>
    </source>
</evidence>
<dbReference type="EMBL" id="PQXL01000028">
    <property type="protein sequence ID" value="THV54351.1"/>
    <property type="molecule type" value="Genomic_DNA"/>
</dbReference>
<feature type="compositionally biased region" description="Polar residues" evidence="2">
    <location>
        <begin position="264"/>
        <end position="294"/>
    </location>
</feature>
<feature type="region of interest" description="Disordered" evidence="2">
    <location>
        <begin position="44"/>
        <end position="157"/>
    </location>
</feature>
<evidence type="ECO:0000313" key="4">
    <source>
        <dbReference type="Proteomes" id="UP000308671"/>
    </source>
</evidence>
<feature type="compositionally biased region" description="Polar residues" evidence="2">
    <location>
        <begin position="118"/>
        <end position="146"/>
    </location>
</feature>
<name>A0A4S8RAL2_9HELO</name>
<proteinExistence type="predicted"/>
<keyword evidence="4" id="KW-1185">Reference proteome</keyword>
<reference evidence="3 4" key="1">
    <citation type="submission" date="2017-12" db="EMBL/GenBank/DDBJ databases">
        <title>Comparative genomics of Botrytis spp.</title>
        <authorList>
            <person name="Valero-Jimenez C.A."/>
            <person name="Tapia P."/>
            <person name="Veloso J."/>
            <person name="Silva-Moreno E."/>
            <person name="Staats M."/>
            <person name="Valdes J.H."/>
            <person name="Van Kan J.A.L."/>
        </authorList>
    </citation>
    <scope>NUCLEOTIDE SEQUENCE [LARGE SCALE GENOMIC DNA]</scope>
    <source>
        <strain evidence="3 4">MUCL435</strain>
    </source>
</reference>
<feature type="compositionally biased region" description="Basic residues" evidence="2">
    <location>
        <begin position="243"/>
        <end position="259"/>
    </location>
</feature>
<dbReference type="AlphaFoldDB" id="A0A4S8RAL2"/>
<protein>
    <submittedName>
        <fullName evidence="3">Uncharacterized protein</fullName>
    </submittedName>
</protein>
<comment type="caution">
    <text evidence="3">The sequence shown here is derived from an EMBL/GenBank/DDBJ whole genome shotgun (WGS) entry which is preliminary data.</text>
</comment>
<keyword evidence="1" id="KW-0175">Coiled coil</keyword>
<dbReference type="Proteomes" id="UP000308671">
    <property type="component" value="Unassembled WGS sequence"/>
</dbReference>
<dbReference type="OrthoDB" id="3548622at2759"/>
<accession>A0A4S8RAL2</accession>
<gene>
    <name evidence="3" type="ORF">BGAL_0028g00060</name>
</gene>
<feature type="compositionally biased region" description="Polar residues" evidence="2">
    <location>
        <begin position="1"/>
        <end position="11"/>
    </location>
</feature>
<evidence type="ECO:0000313" key="3">
    <source>
        <dbReference type="EMBL" id="THV54351.1"/>
    </source>
</evidence>
<evidence type="ECO:0000256" key="2">
    <source>
        <dbReference type="SAM" id="MobiDB-lite"/>
    </source>
</evidence>
<feature type="compositionally biased region" description="Pro residues" evidence="2">
    <location>
        <begin position="307"/>
        <end position="320"/>
    </location>
</feature>
<feature type="region of interest" description="Disordered" evidence="2">
    <location>
        <begin position="1"/>
        <end position="26"/>
    </location>
</feature>